<evidence type="ECO:0000313" key="6">
    <source>
        <dbReference type="EMBL" id="KAK1372584.1"/>
    </source>
</evidence>
<proteinExistence type="inferred from homology"/>
<keyword evidence="7" id="KW-1185">Reference proteome</keyword>
<reference evidence="6" key="2">
    <citation type="submission" date="2023-05" db="EMBL/GenBank/DDBJ databases">
        <authorList>
            <person name="Schelkunov M.I."/>
        </authorList>
    </citation>
    <scope>NUCLEOTIDE SEQUENCE</scope>
    <source>
        <strain evidence="6">Hsosn_3</strain>
        <tissue evidence="6">Leaf</tissue>
    </source>
</reference>
<dbReference type="Gene3D" id="2.60.210.10">
    <property type="entry name" value="Apoptosis, Tumor Necrosis Factor Receptor Associated Protein 2, Chain A"/>
    <property type="match status" value="1"/>
</dbReference>
<feature type="domain" description="MATH" evidence="5">
    <location>
        <begin position="33"/>
        <end position="155"/>
    </location>
</feature>
<dbReference type="InterPro" id="IPR016159">
    <property type="entry name" value="Cullin_repeat-like_dom_sf"/>
</dbReference>
<keyword evidence="3" id="KW-0268">Exocytosis</keyword>
<dbReference type="Gene3D" id="1.20.1280.170">
    <property type="entry name" value="Exocyst complex component Exo70"/>
    <property type="match status" value="1"/>
</dbReference>
<dbReference type="Pfam" id="PF22486">
    <property type="entry name" value="MATH_2"/>
    <property type="match status" value="1"/>
</dbReference>
<protein>
    <recommendedName>
        <fullName evidence="3">Exocyst subunit Exo70 family protein</fullName>
    </recommendedName>
</protein>
<reference evidence="6" key="1">
    <citation type="submission" date="2023-02" db="EMBL/GenBank/DDBJ databases">
        <title>Genome of toxic invasive species Heracleum sosnowskyi carries increased number of genes despite the absence of recent whole-genome duplications.</title>
        <authorList>
            <person name="Schelkunov M."/>
            <person name="Shtratnikova V."/>
            <person name="Makarenko M."/>
            <person name="Klepikova A."/>
            <person name="Omelchenko D."/>
            <person name="Novikova G."/>
            <person name="Obukhova E."/>
            <person name="Bogdanov V."/>
            <person name="Penin A."/>
            <person name="Logacheva M."/>
        </authorList>
    </citation>
    <scope>NUCLEOTIDE SEQUENCE</scope>
    <source>
        <strain evidence="6">Hsosn_3</strain>
        <tissue evidence="6">Leaf</tissue>
    </source>
</reference>
<comment type="function">
    <text evidence="3">Component of the exocyst complex.</text>
</comment>
<evidence type="ECO:0000313" key="7">
    <source>
        <dbReference type="Proteomes" id="UP001237642"/>
    </source>
</evidence>
<dbReference type="GO" id="GO:0006887">
    <property type="term" value="P:exocytosis"/>
    <property type="evidence" value="ECO:0007669"/>
    <property type="project" value="UniProtKB-KW"/>
</dbReference>
<feature type="compositionally biased region" description="Polar residues" evidence="4">
    <location>
        <begin position="9"/>
        <end position="21"/>
    </location>
</feature>
<evidence type="ECO:0000256" key="4">
    <source>
        <dbReference type="SAM" id="MobiDB-lite"/>
    </source>
</evidence>
<dbReference type="InterPro" id="IPR008974">
    <property type="entry name" value="TRAF-like"/>
</dbReference>
<dbReference type="InterPro" id="IPR046364">
    <property type="entry name" value="Exo70_C"/>
</dbReference>
<dbReference type="SUPFAM" id="SSF74788">
    <property type="entry name" value="Cullin repeat-like"/>
    <property type="match status" value="1"/>
</dbReference>
<comment type="similarity">
    <text evidence="1 3">Belongs to the EXO70 family.</text>
</comment>
<dbReference type="EMBL" id="JAUIZM010000007">
    <property type="protein sequence ID" value="KAK1372584.1"/>
    <property type="molecule type" value="Genomic_DNA"/>
</dbReference>
<keyword evidence="3" id="KW-0653">Protein transport</keyword>
<dbReference type="PANTHER" id="PTHR12542:SF7">
    <property type="entry name" value="EXOCYST SUBUNIT EXO70 FAMILY PROTEIN"/>
    <property type="match status" value="1"/>
</dbReference>
<dbReference type="InterPro" id="IPR004140">
    <property type="entry name" value="Exo70"/>
</dbReference>
<sequence>MEDCAGKNCSETSSPSSTLQPYISHPEDATHFSYKFKFSTENIGIRKVTSDTFMAGGYKWALDFYPNGTRSEDDQYISLFITLESNTTDVISHFEFILVDQSGKGKDRIQTNFGMFTPCLLKHQGSQWGFRRYIKKSHLKKSYLKDGFLVVNCRVRVLYPVLADQIEDLEPVSPMLLDQVEELENYSFEEDEIQQSIKLRNISDYKIRGVHLSQMAMERLLLEFRNILDWSMNMAEDETLCCTDCSSCVATTCSQELLEGDHIGRGALSSEQIYRLRCMSERLNSAGRLQECLDVYKNSRKSVVDASFSRFGIGNWVNCDIRSLDWDEFSKKIKFWIRAAQMCFVIIIPRETQTYEQIFDGFEDVPSDSCFLLIVKDFAIQLCNFAEIISTSPVLLKKLFDVLDLYKFLLLYLPDIKATFNSASTKCIPAQAERTLQRLTDLVRQILSRFEDTVLHEQLNTTISRGTLHSLTRYTMERVLGMVHYNELLTEMITSEPTTSFVGFNEMEFLEVRGRKPLAHHLLWIIISLKFNLQVKFKEYKDTYLGHLFLMNNIHYIVEEIKGSYELLEMIGEEYVTKLSKDVMEEAKSYLGSWDKVLYCFRDEGLYYKVFYNGISRNALKDRFKILNATFEEIFQTQSTWFIPNLQLREQLHNNIRVKDTMEGDYSTQSTASSSLGTSSSAQIIRDFGSATELGTGDDEQFASYLIAESTDNIIPSINSGMIPYHETPGNNSINMLQMVFQSILDSSISMSNSETSSSYSTSVTSYHSSELQDVLETAMRYTEFQGSQQWMQDF</sequence>
<keyword evidence="2 3" id="KW-0813">Transport</keyword>
<gene>
    <name evidence="6" type="ORF">POM88_028777</name>
</gene>
<name>A0AAD8HTT1_9APIA</name>
<organism evidence="6 7">
    <name type="scientific">Heracleum sosnowskyi</name>
    <dbReference type="NCBI Taxonomy" id="360622"/>
    <lineage>
        <taxon>Eukaryota</taxon>
        <taxon>Viridiplantae</taxon>
        <taxon>Streptophyta</taxon>
        <taxon>Embryophyta</taxon>
        <taxon>Tracheophyta</taxon>
        <taxon>Spermatophyta</taxon>
        <taxon>Magnoliopsida</taxon>
        <taxon>eudicotyledons</taxon>
        <taxon>Gunneridae</taxon>
        <taxon>Pentapetalae</taxon>
        <taxon>asterids</taxon>
        <taxon>campanulids</taxon>
        <taxon>Apiales</taxon>
        <taxon>Apiaceae</taxon>
        <taxon>Apioideae</taxon>
        <taxon>apioid superclade</taxon>
        <taxon>Tordylieae</taxon>
        <taxon>Tordyliinae</taxon>
        <taxon>Heracleum</taxon>
    </lineage>
</organism>
<feature type="region of interest" description="Disordered" evidence="4">
    <location>
        <begin position="1"/>
        <end position="21"/>
    </location>
</feature>
<dbReference type="AlphaFoldDB" id="A0AAD8HTT1"/>
<dbReference type="CDD" id="cd00121">
    <property type="entry name" value="MATH"/>
    <property type="match status" value="1"/>
</dbReference>
<dbReference type="GO" id="GO:0000145">
    <property type="term" value="C:exocyst"/>
    <property type="evidence" value="ECO:0007669"/>
    <property type="project" value="InterPro"/>
</dbReference>
<dbReference type="PANTHER" id="PTHR12542">
    <property type="entry name" value="EXOCYST COMPLEX PROTEIN EXO70"/>
    <property type="match status" value="1"/>
</dbReference>
<evidence type="ECO:0000256" key="3">
    <source>
        <dbReference type="RuleBase" id="RU365026"/>
    </source>
</evidence>
<dbReference type="Pfam" id="PF03081">
    <property type="entry name" value="Exo70_C"/>
    <property type="match status" value="1"/>
</dbReference>
<dbReference type="GO" id="GO:0015031">
    <property type="term" value="P:protein transport"/>
    <property type="evidence" value="ECO:0007669"/>
    <property type="project" value="UniProtKB-KW"/>
</dbReference>
<dbReference type="Proteomes" id="UP001237642">
    <property type="component" value="Unassembled WGS sequence"/>
</dbReference>
<accession>A0AAD8HTT1</accession>
<comment type="caution">
    <text evidence="6">The sequence shown here is derived from an EMBL/GenBank/DDBJ whole genome shotgun (WGS) entry which is preliminary data.</text>
</comment>
<dbReference type="InterPro" id="IPR002083">
    <property type="entry name" value="MATH/TRAF_dom"/>
</dbReference>
<dbReference type="PROSITE" id="PS50144">
    <property type="entry name" value="MATH"/>
    <property type="match status" value="1"/>
</dbReference>
<evidence type="ECO:0000259" key="5">
    <source>
        <dbReference type="PROSITE" id="PS50144"/>
    </source>
</evidence>
<dbReference type="GO" id="GO:0005546">
    <property type="term" value="F:phosphatidylinositol-4,5-bisphosphate binding"/>
    <property type="evidence" value="ECO:0007669"/>
    <property type="project" value="InterPro"/>
</dbReference>
<dbReference type="SUPFAM" id="SSF49599">
    <property type="entry name" value="TRAF domain-like"/>
    <property type="match status" value="1"/>
</dbReference>
<evidence type="ECO:0000256" key="1">
    <source>
        <dbReference type="ARBA" id="ARBA00006756"/>
    </source>
</evidence>
<evidence type="ECO:0000256" key="2">
    <source>
        <dbReference type="ARBA" id="ARBA00022448"/>
    </source>
</evidence>